<evidence type="ECO:0000256" key="1">
    <source>
        <dbReference type="ARBA" id="ARBA00000971"/>
    </source>
</evidence>
<dbReference type="EC" id="5.2.1.8" evidence="4"/>
<gene>
    <name evidence="9" type="ORF">CTM58_04850</name>
</gene>
<keyword evidence="7" id="KW-0143">Chaperone</keyword>
<keyword evidence="5" id="KW-0963">Cytoplasm</keyword>
<keyword evidence="6" id="KW-0697">Rotamase</keyword>
<comment type="similarity">
    <text evidence="3">Belongs to the FKBP-type PPIase family.</text>
</comment>
<dbReference type="EMBL" id="PENG01000001">
    <property type="protein sequence ID" value="PJI27478.1"/>
    <property type="molecule type" value="Genomic_DNA"/>
</dbReference>
<dbReference type="InterPro" id="IPR046357">
    <property type="entry name" value="PPIase_dom_sf"/>
</dbReference>
<organism evidence="9 10">
    <name type="scientific">Prevotella intermedia</name>
    <dbReference type="NCBI Taxonomy" id="28131"/>
    <lineage>
        <taxon>Bacteria</taxon>
        <taxon>Pseudomonadati</taxon>
        <taxon>Bacteroidota</taxon>
        <taxon>Bacteroidia</taxon>
        <taxon>Bacteroidales</taxon>
        <taxon>Prevotellaceae</taxon>
        <taxon>Prevotella</taxon>
    </lineage>
</organism>
<name>A0A2M8TU74_PREIN</name>
<proteinExistence type="inferred from homology"/>
<accession>A0A2M8TU74</accession>
<evidence type="ECO:0000313" key="9">
    <source>
        <dbReference type="EMBL" id="PJI27478.1"/>
    </source>
</evidence>
<evidence type="ECO:0000256" key="2">
    <source>
        <dbReference type="ARBA" id="ARBA00004496"/>
    </source>
</evidence>
<dbReference type="PANTHER" id="PTHR47861">
    <property type="entry name" value="FKBP-TYPE PEPTIDYL-PROLYL CIS-TRANS ISOMERASE SLYD"/>
    <property type="match status" value="1"/>
</dbReference>
<sequence length="234" mass="25552">MENKTHKFISASYELYSIEYGNEVLIEKTEENRPLTFYTGCEMALPEFEKIAMETAAGNDFAFDLAKGQAYGDYKEENVLDLEKAVFSHEGEFDSSNVYVGAMIPLQNQEGQRFMARVIDITEDKVKVDLNHPLAGKELKFKGHIIENREASEEEVKEFFEKLNSHHCGGNCGCHGDGEGNGEGHCGCHGEGEGHGDGHCGCHGEGEGHGEGHCGCHGESEGHGGGHCGCHNKD</sequence>
<evidence type="ECO:0000256" key="8">
    <source>
        <dbReference type="ARBA" id="ARBA00023235"/>
    </source>
</evidence>
<evidence type="ECO:0000256" key="5">
    <source>
        <dbReference type="ARBA" id="ARBA00022490"/>
    </source>
</evidence>
<comment type="subcellular location">
    <subcellularLocation>
        <location evidence="2">Cytoplasm</location>
    </subcellularLocation>
</comment>
<dbReference type="Gene3D" id="2.40.10.330">
    <property type="match status" value="1"/>
</dbReference>
<dbReference type="RefSeq" id="WP_100370494.1">
    <property type="nucleotide sequence ID" value="NZ_PENG01000001.1"/>
</dbReference>
<dbReference type="Gene3D" id="3.10.50.40">
    <property type="match status" value="1"/>
</dbReference>
<dbReference type="GO" id="GO:0005737">
    <property type="term" value="C:cytoplasm"/>
    <property type="evidence" value="ECO:0007669"/>
    <property type="project" value="UniProtKB-SubCell"/>
</dbReference>
<comment type="caution">
    <text evidence="9">The sequence shown here is derived from an EMBL/GenBank/DDBJ whole genome shotgun (WGS) entry which is preliminary data.</text>
</comment>
<protein>
    <recommendedName>
        <fullName evidence="4">peptidylprolyl isomerase</fullName>
        <ecNumber evidence="4">5.2.1.8</ecNumber>
    </recommendedName>
</protein>
<evidence type="ECO:0000256" key="7">
    <source>
        <dbReference type="ARBA" id="ARBA00023186"/>
    </source>
</evidence>
<evidence type="ECO:0000256" key="4">
    <source>
        <dbReference type="ARBA" id="ARBA00013194"/>
    </source>
</evidence>
<reference evidence="9 10" key="1">
    <citation type="submission" date="2017-11" db="EMBL/GenBank/DDBJ databases">
        <title>Genome sequencing of Prevotella intermedia KCOM 2832.</title>
        <authorList>
            <person name="Kook J.-K."/>
            <person name="Park S.-N."/>
            <person name="Lim Y.K."/>
        </authorList>
    </citation>
    <scope>NUCLEOTIDE SEQUENCE [LARGE SCALE GENOMIC DNA]</scope>
    <source>
        <strain evidence="9 10">KCOM 2832</strain>
    </source>
</reference>
<dbReference type="SUPFAM" id="SSF54534">
    <property type="entry name" value="FKBP-like"/>
    <property type="match status" value="1"/>
</dbReference>
<dbReference type="PANTHER" id="PTHR47861:SF3">
    <property type="entry name" value="FKBP-TYPE PEPTIDYL-PROLYL CIS-TRANS ISOMERASE SLYD"/>
    <property type="match status" value="1"/>
</dbReference>
<comment type="catalytic activity">
    <reaction evidence="1">
        <text>[protein]-peptidylproline (omega=180) = [protein]-peptidylproline (omega=0)</text>
        <dbReference type="Rhea" id="RHEA:16237"/>
        <dbReference type="Rhea" id="RHEA-COMP:10747"/>
        <dbReference type="Rhea" id="RHEA-COMP:10748"/>
        <dbReference type="ChEBI" id="CHEBI:83833"/>
        <dbReference type="ChEBI" id="CHEBI:83834"/>
        <dbReference type="EC" id="5.2.1.8"/>
    </reaction>
</comment>
<dbReference type="AlphaFoldDB" id="A0A2M8TU74"/>
<dbReference type="GO" id="GO:0003755">
    <property type="term" value="F:peptidyl-prolyl cis-trans isomerase activity"/>
    <property type="evidence" value="ECO:0007669"/>
    <property type="project" value="UniProtKB-KW"/>
</dbReference>
<evidence type="ECO:0000256" key="3">
    <source>
        <dbReference type="ARBA" id="ARBA00006577"/>
    </source>
</evidence>
<dbReference type="InterPro" id="IPR048261">
    <property type="entry name" value="SlpA/SlyD-like_ins_sf"/>
</dbReference>
<keyword evidence="8 9" id="KW-0413">Isomerase</keyword>
<evidence type="ECO:0000313" key="10">
    <source>
        <dbReference type="Proteomes" id="UP000229884"/>
    </source>
</evidence>
<dbReference type="Proteomes" id="UP000229884">
    <property type="component" value="Unassembled WGS sequence"/>
</dbReference>
<evidence type="ECO:0000256" key="6">
    <source>
        <dbReference type="ARBA" id="ARBA00023110"/>
    </source>
</evidence>